<proteinExistence type="predicted"/>
<protein>
    <recommendedName>
        <fullName evidence="3">Glutaredoxin domain-containing protein</fullName>
    </recommendedName>
</protein>
<dbReference type="InterPro" id="IPR002109">
    <property type="entry name" value="Glutaredoxin"/>
</dbReference>
<evidence type="ECO:0000256" key="2">
    <source>
        <dbReference type="SAM" id="MobiDB-lite"/>
    </source>
</evidence>
<sequence length="201" mass="23109">MGQKTSLPENKETSSSTTPELGATPEIASSNLAEDELENVSAANKNDSEVEFDYRKVEERQNEFEAEMERENEVHRAEMETIRRNTLLLDEENRIRMNPIGPMIAEVEIIIKKNRNVLFTSREAEEENRKISSLLNSTNNEFKTVYVEDDAVIRLGVKELTSKEEFPLLFIDGHLKDTSEFEQECLDNSYSILTYPPQLSE</sequence>
<name>A0A2G5TMH5_9PELO</name>
<keyword evidence="1" id="KW-0175">Coiled coil</keyword>
<keyword evidence="5" id="KW-1185">Reference proteome</keyword>
<feature type="coiled-coil region" evidence="1">
    <location>
        <begin position="54"/>
        <end position="85"/>
    </location>
</feature>
<evidence type="ECO:0000313" key="5">
    <source>
        <dbReference type="Proteomes" id="UP000230233"/>
    </source>
</evidence>
<dbReference type="OrthoDB" id="10422359at2759"/>
<evidence type="ECO:0000259" key="3">
    <source>
        <dbReference type="Pfam" id="PF00462"/>
    </source>
</evidence>
<organism evidence="4 5">
    <name type="scientific">Caenorhabditis nigoni</name>
    <dbReference type="NCBI Taxonomy" id="1611254"/>
    <lineage>
        <taxon>Eukaryota</taxon>
        <taxon>Metazoa</taxon>
        <taxon>Ecdysozoa</taxon>
        <taxon>Nematoda</taxon>
        <taxon>Chromadorea</taxon>
        <taxon>Rhabditida</taxon>
        <taxon>Rhabditina</taxon>
        <taxon>Rhabditomorpha</taxon>
        <taxon>Rhabditoidea</taxon>
        <taxon>Rhabditidae</taxon>
        <taxon>Peloderinae</taxon>
        <taxon>Caenorhabditis</taxon>
    </lineage>
</organism>
<dbReference type="Gene3D" id="3.40.30.10">
    <property type="entry name" value="Glutaredoxin"/>
    <property type="match status" value="1"/>
</dbReference>
<dbReference type="PROSITE" id="PS51354">
    <property type="entry name" value="GLUTAREDOXIN_2"/>
    <property type="match status" value="1"/>
</dbReference>
<dbReference type="InterPro" id="IPR036249">
    <property type="entry name" value="Thioredoxin-like_sf"/>
</dbReference>
<accession>A0A2G5TMH5</accession>
<feature type="region of interest" description="Disordered" evidence="2">
    <location>
        <begin position="1"/>
        <end position="50"/>
    </location>
</feature>
<dbReference type="AlphaFoldDB" id="A0A2G5TMH5"/>
<evidence type="ECO:0000313" key="4">
    <source>
        <dbReference type="EMBL" id="PIC28477.1"/>
    </source>
</evidence>
<dbReference type="Pfam" id="PF00462">
    <property type="entry name" value="Glutaredoxin"/>
    <property type="match status" value="1"/>
</dbReference>
<feature type="domain" description="Glutaredoxin" evidence="3">
    <location>
        <begin position="130"/>
        <end position="175"/>
    </location>
</feature>
<reference evidence="5" key="1">
    <citation type="submission" date="2017-10" db="EMBL/GenBank/DDBJ databases">
        <title>Rapid genome shrinkage in a self-fertile nematode reveals novel sperm competition proteins.</title>
        <authorList>
            <person name="Yin D."/>
            <person name="Schwarz E.M."/>
            <person name="Thomas C.G."/>
            <person name="Felde R.L."/>
            <person name="Korf I.F."/>
            <person name="Cutter A.D."/>
            <person name="Schartner C.M."/>
            <person name="Ralston E.J."/>
            <person name="Meyer B.J."/>
            <person name="Haag E.S."/>
        </authorList>
    </citation>
    <scope>NUCLEOTIDE SEQUENCE [LARGE SCALE GENOMIC DNA]</scope>
    <source>
        <strain evidence="5">JU1422</strain>
    </source>
</reference>
<comment type="caution">
    <text evidence="4">The sequence shown here is derived from an EMBL/GenBank/DDBJ whole genome shotgun (WGS) entry which is preliminary data.</text>
</comment>
<dbReference type="SUPFAM" id="SSF52833">
    <property type="entry name" value="Thioredoxin-like"/>
    <property type="match status" value="1"/>
</dbReference>
<feature type="compositionally biased region" description="Polar residues" evidence="2">
    <location>
        <begin position="1"/>
        <end position="19"/>
    </location>
</feature>
<gene>
    <name evidence="4" type="primary">Cnig_chr_V.g20375</name>
    <name evidence="4" type="ORF">B9Z55_020375</name>
</gene>
<dbReference type="EMBL" id="PDUG01000005">
    <property type="protein sequence ID" value="PIC28477.1"/>
    <property type="molecule type" value="Genomic_DNA"/>
</dbReference>
<dbReference type="Proteomes" id="UP000230233">
    <property type="component" value="Chromosome V"/>
</dbReference>
<evidence type="ECO:0000256" key="1">
    <source>
        <dbReference type="SAM" id="Coils"/>
    </source>
</evidence>